<protein>
    <submittedName>
        <fullName evidence="2">Uncharacterized protein</fullName>
    </submittedName>
</protein>
<gene>
    <name evidence="2" type="ORF">NW762_004023</name>
</gene>
<comment type="caution">
    <text evidence="2">The sequence shown here is derived from an EMBL/GenBank/DDBJ whole genome shotgun (WGS) entry which is preliminary data.</text>
</comment>
<evidence type="ECO:0000313" key="3">
    <source>
        <dbReference type="Proteomes" id="UP001152049"/>
    </source>
</evidence>
<feature type="region of interest" description="Disordered" evidence="1">
    <location>
        <begin position="51"/>
        <end position="73"/>
    </location>
</feature>
<name>A0A9W8S6C2_9HYPO</name>
<keyword evidence="3" id="KW-1185">Reference proteome</keyword>
<organism evidence="2 3">
    <name type="scientific">Fusarium torreyae</name>
    <dbReference type="NCBI Taxonomy" id="1237075"/>
    <lineage>
        <taxon>Eukaryota</taxon>
        <taxon>Fungi</taxon>
        <taxon>Dikarya</taxon>
        <taxon>Ascomycota</taxon>
        <taxon>Pezizomycotina</taxon>
        <taxon>Sordariomycetes</taxon>
        <taxon>Hypocreomycetidae</taxon>
        <taxon>Hypocreales</taxon>
        <taxon>Nectriaceae</taxon>
        <taxon>Fusarium</taxon>
    </lineage>
</organism>
<feature type="compositionally biased region" description="Basic and acidic residues" evidence="1">
    <location>
        <begin position="1"/>
        <end position="10"/>
    </location>
</feature>
<feature type="region of interest" description="Disordered" evidence="1">
    <location>
        <begin position="1"/>
        <end position="20"/>
    </location>
</feature>
<sequence>MSPSHDDKKNRAGKAKGNQESVMLQAWLNEPEDITSATDVWSAQRAIAQPRQYIGGDKSYHPNYESGGAAKAA</sequence>
<dbReference type="OrthoDB" id="5070829at2759"/>
<evidence type="ECO:0000313" key="2">
    <source>
        <dbReference type="EMBL" id="KAJ4266050.1"/>
    </source>
</evidence>
<evidence type="ECO:0000256" key="1">
    <source>
        <dbReference type="SAM" id="MobiDB-lite"/>
    </source>
</evidence>
<dbReference type="Proteomes" id="UP001152049">
    <property type="component" value="Unassembled WGS sequence"/>
</dbReference>
<reference evidence="2" key="1">
    <citation type="submission" date="2022-09" db="EMBL/GenBank/DDBJ databases">
        <title>Fusarium specimens isolated from Avocado Roots.</title>
        <authorList>
            <person name="Stajich J."/>
            <person name="Roper C."/>
            <person name="Heimlech-Rivalta G."/>
        </authorList>
    </citation>
    <scope>NUCLEOTIDE SEQUENCE</scope>
    <source>
        <strain evidence="2">CF00136</strain>
    </source>
</reference>
<dbReference type="EMBL" id="JAOQAZ010000005">
    <property type="protein sequence ID" value="KAJ4266050.1"/>
    <property type="molecule type" value="Genomic_DNA"/>
</dbReference>
<dbReference type="AlphaFoldDB" id="A0A9W8S6C2"/>
<accession>A0A9W8S6C2</accession>
<proteinExistence type="predicted"/>